<evidence type="ECO:0000313" key="4">
    <source>
        <dbReference type="EMBL" id="MBP3963782.1"/>
    </source>
</evidence>
<evidence type="ECO:0000256" key="1">
    <source>
        <dbReference type="ARBA" id="ARBA00008635"/>
    </source>
</evidence>
<dbReference type="InterPro" id="IPR007837">
    <property type="entry name" value="DinB"/>
</dbReference>
<dbReference type="Gene3D" id="1.20.120.450">
    <property type="entry name" value="dinb family like domain"/>
    <property type="match status" value="1"/>
</dbReference>
<evidence type="ECO:0000313" key="3">
    <source>
        <dbReference type="EMBL" id="MBP3961548.1"/>
    </source>
</evidence>
<name>A0ABS5CCQ6_9BACL</name>
<organism evidence="4 5">
    <name type="scientific">Paenibacillus lignilyticus</name>
    <dbReference type="NCBI Taxonomy" id="1172615"/>
    <lineage>
        <taxon>Bacteria</taxon>
        <taxon>Bacillati</taxon>
        <taxon>Bacillota</taxon>
        <taxon>Bacilli</taxon>
        <taxon>Bacillales</taxon>
        <taxon>Paenibacillaceae</taxon>
        <taxon>Paenibacillus</taxon>
    </lineage>
</organism>
<dbReference type="Proteomes" id="UP000673394">
    <property type="component" value="Unassembled WGS sequence"/>
</dbReference>
<dbReference type="SUPFAM" id="SSF109854">
    <property type="entry name" value="DinB/YfiT-like putative metalloenzymes"/>
    <property type="match status" value="1"/>
</dbReference>
<gene>
    <name evidence="3" type="ORF">I8J30_02410</name>
    <name evidence="4" type="ORF">I8J30_13785</name>
</gene>
<accession>A0ABS5CCQ6</accession>
<keyword evidence="2" id="KW-0479">Metal-binding</keyword>
<dbReference type="RefSeq" id="WP_210655061.1">
    <property type="nucleotide sequence ID" value="NZ_JAGKSP010000001.1"/>
</dbReference>
<reference evidence="4 5" key="1">
    <citation type="submission" date="2021-04" db="EMBL/GenBank/DDBJ databases">
        <title>Paenibacillus sp. DLE-14 whole genome sequence.</title>
        <authorList>
            <person name="Ham Y.J."/>
        </authorList>
    </citation>
    <scope>NUCLEOTIDE SEQUENCE [LARGE SCALE GENOMIC DNA]</scope>
    <source>
        <strain evidence="4 5">DLE-14</strain>
    </source>
</reference>
<comment type="caution">
    <text evidence="4">The sequence shown here is derived from an EMBL/GenBank/DDBJ whole genome shotgun (WGS) entry which is preliminary data.</text>
</comment>
<evidence type="ECO:0000313" key="5">
    <source>
        <dbReference type="Proteomes" id="UP000673394"/>
    </source>
</evidence>
<dbReference type="Pfam" id="PF05163">
    <property type="entry name" value="DinB"/>
    <property type="match status" value="1"/>
</dbReference>
<comment type="similarity">
    <text evidence="1">Belongs to the DinB family.</text>
</comment>
<proteinExistence type="inferred from homology"/>
<dbReference type="EMBL" id="JAGKSP010000001">
    <property type="protein sequence ID" value="MBP3961548.1"/>
    <property type="molecule type" value="Genomic_DNA"/>
</dbReference>
<protein>
    <submittedName>
        <fullName evidence="4">DinB family protein</fullName>
    </submittedName>
</protein>
<dbReference type="InterPro" id="IPR034660">
    <property type="entry name" value="DinB/YfiT-like"/>
</dbReference>
<dbReference type="EMBL" id="JAGKSP010000004">
    <property type="protein sequence ID" value="MBP3963782.1"/>
    <property type="molecule type" value="Genomic_DNA"/>
</dbReference>
<evidence type="ECO:0000256" key="2">
    <source>
        <dbReference type="ARBA" id="ARBA00022723"/>
    </source>
</evidence>
<keyword evidence="5" id="KW-1185">Reference proteome</keyword>
<sequence>MTMINGFISDWLSHRRVLHHMLTDVTTEQLRMKPWEKGMSLSGLVLHITGSMGMFASTVQNGAYTPAVPPKPFSTIEELKANIEAETAQTESILRTITPEQLDQPIDFFGNVLRGSVLLQNAKDHEIHHKGQMFIYLRIAGIDKLPFFVSRG</sequence>